<keyword evidence="1" id="KW-1133">Transmembrane helix</keyword>
<protein>
    <submittedName>
        <fullName evidence="2">Uncharacterized protein</fullName>
    </submittedName>
</protein>
<dbReference type="InParanoid" id="B9SMB8"/>
<proteinExistence type="predicted"/>
<reference evidence="3" key="1">
    <citation type="journal article" date="2010" name="Nat. Biotechnol.">
        <title>Draft genome sequence of the oilseed species Ricinus communis.</title>
        <authorList>
            <person name="Chan A.P."/>
            <person name="Crabtree J."/>
            <person name="Zhao Q."/>
            <person name="Lorenzi H."/>
            <person name="Orvis J."/>
            <person name="Puiu D."/>
            <person name="Melake-Berhan A."/>
            <person name="Jones K.M."/>
            <person name="Redman J."/>
            <person name="Chen G."/>
            <person name="Cahoon E.B."/>
            <person name="Gedil M."/>
            <person name="Stanke M."/>
            <person name="Haas B.J."/>
            <person name="Wortman J.R."/>
            <person name="Fraser-Liggett C.M."/>
            <person name="Ravel J."/>
            <person name="Rabinowicz P.D."/>
        </authorList>
    </citation>
    <scope>NUCLEOTIDE SEQUENCE [LARGE SCALE GENOMIC DNA]</scope>
    <source>
        <strain evidence="3">cv. Hale</strain>
    </source>
</reference>
<organism evidence="2 3">
    <name type="scientific">Ricinus communis</name>
    <name type="common">Castor bean</name>
    <dbReference type="NCBI Taxonomy" id="3988"/>
    <lineage>
        <taxon>Eukaryota</taxon>
        <taxon>Viridiplantae</taxon>
        <taxon>Streptophyta</taxon>
        <taxon>Embryophyta</taxon>
        <taxon>Tracheophyta</taxon>
        <taxon>Spermatophyta</taxon>
        <taxon>Magnoliopsida</taxon>
        <taxon>eudicotyledons</taxon>
        <taxon>Gunneridae</taxon>
        <taxon>Pentapetalae</taxon>
        <taxon>rosids</taxon>
        <taxon>fabids</taxon>
        <taxon>Malpighiales</taxon>
        <taxon>Euphorbiaceae</taxon>
        <taxon>Acalyphoideae</taxon>
        <taxon>Acalypheae</taxon>
        <taxon>Ricinus</taxon>
    </lineage>
</organism>
<accession>B9SMB8</accession>
<sequence length="68" mass="7625">MMNQVSCFMLKMQYQEYKFLDVHAGIDLAVGYQGLKGILAVNFGAALTSMFRVVMFSYGTMSGRMRGL</sequence>
<dbReference type="EMBL" id="EQ974028">
    <property type="protein sequence ID" value="EEF35239.1"/>
    <property type="molecule type" value="Genomic_DNA"/>
</dbReference>
<keyword evidence="1" id="KW-0472">Membrane</keyword>
<evidence type="ECO:0000313" key="2">
    <source>
        <dbReference type="EMBL" id="EEF35239.1"/>
    </source>
</evidence>
<dbReference type="Proteomes" id="UP000008311">
    <property type="component" value="Unassembled WGS sequence"/>
</dbReference>
<keyword evidence="1" id="KW-0812">Transmembrane</keyword>
<feature type="transmembrane region" description="Helical" evidence="1">
    <location>
        <begin position="37"/>
        <end position="58"/>
    </location>
</feature>
<evidence type="ECO:0000313" key="3">
    <source>
        <dbReference type="Proteomes" id="UP000008311"/>
    </source>
</evidence>
<name>B9SMB8_RICCO</name>
<dbReference type="AlphaFoldDB" id="B9SMB8"/>
<evidence type="ECO:0000256" key="1">
    <source>
        <dbReference type="SAM" id="Phobius"/>
    </source>
</evidence>
<gene>
    <name evidence="2" type="ORF">RCOM_0599910</name>
</gene>
<keyword evidence="3" id="KW-1185">Reference proteome</keyword>